<comment type="caution">
    <text evidence="2">The sequence shown here is derived from an EMBL/GenBank/DDBJ whole genome shotgun (WGS) entry which is preliminary data.</text>
</comment>
<sequence length="47" mass="5518">MSDLQHYQDLVGLLAMLLLAIPKFFLFYLQVLKFYSEVQLCRLPKGI</sequence>
<organism evidence="2 3">
    <name type="scientific">Trichinella pseudospiralis</name>
    <name type="common">Parasitic roundworm</name>
    <dbReference type="NCBI Taxonomy" id="6337"/>
    <lineage>
        <taxon>Eukaryota</taxon>
        <taxon>Metazoa</taxon>
        <taxon>Ecdysozoa</taxon>
        <taxon>Nematoda</taxon>
        <taxon>Enoplea</taxon>
        <taxon>Dorylaimia</taxon>
        <taxon>Trichinellida</taxon>
        <taxon>Trichinellidae</taxon>
        <taxon>Trichinella</taxon>
    </lineage>
</organism>
<evidence type="ECO:0000313" key="3">
    <source>
        <dbReference type="Proteomes" id="UP000054815"/>
    </source>
</evidence>
<feature type="transmembrane region" description="Helical" evidence="1">
    <location>
        <begin position="12"/>
        <end position="35"/>
    </location>
</feature>
<proteinExistence type="predicted"/>
<keyword evidence="1" id="KW-1133">Transmembrane helix</keyword>
<keyword evidence="1" id="KW-0472">Membrane</keyword>
<gene>
    <name evidence="2" type="ORF">T4E_5050</name>
</gene>
<dbReference type="AlphaFoldDB" id="A0A0V0XDG4"/>
<protein>
    <submittedName>
        <fullName evidence="2">Uncharacterized protein</fullName>
    </submittedName>
</protein>
<keyword evidence="1" id="KW-0812">Transmembrane</keyword>
<dbReference type="Proteomes" id="UP000054815">
    <property type="component" value="Unassembled WGS sequence"/>
</dbReference>
<accession>A0A0V0XDG4</accession>
<evidence type="ECO:0000313" key="2">
    <source>
        <dbReference type="EMBL" id="KRX85886.1"/>
    </source>
</evidence>
<evidence type="ECO:0000256" key="1">
    <source>
        <dbReference type="SAM" id="Phobius"/>
    </source>
</evidence>
<reference evidence="2 3" key="1">
    <citation type="submission" date="2015-01" db="EMBL/GenBank/DDBJ databases">
        <title>Evolution of Trichinella species and genotypes.</title>
        <authorList>
            <person name="Korhonen P.K."/>
            <person name="Edoardo P."/>
            <person name="Giuseppe L.R."/>
            <person name="Gasser R.B."/>
        </authorList>
    </citation>
    <scope>NUCLEOTIDE SEQUENCE [LARGE SCALE GENOMIC DNA]</scope>
    <source>
        <strain evidence="2">ISS141</strain>
    </source>
</reference>
<dbReference type="EMBL" id="JYDU01000607">
    <property type="protein sequence ID" value="KRX85886.1"/>
    <property type="molecule type" value="Genomic_DNA"/>
</dbReference>
<name>A0A0V0XDG4_TRIPS</name>